<accession>A0A1T4XBS8</accession>
<evidence type="ECO:0008006" key="3">
    <source>
        <dbReference type="Google" id="ProtNLM"/>
    </source>
</evidence>
<proteinExistence type="predicted"/>
<dbReference type="RefSeq" id="WP_078784563.1">
    <property type="nucleotide sequence ID" value="NZ_FUYF01000008.1"/>
</dbReference>
<dbReference type="GeneID" id="93338099"/>
<sequence>MKYILMHRETVVAVLSVNDISGTVYRVDDVLQPAHLPIGLYAPDHKELAKNLNLWLAGRTIPASRSGFHRALEDLQVQKKLQLSASTLMMKCFALSLSDQYWLNPAEQPLEWSKVNFYNNDFSEDVGNILFGQIPQQDSIDLASPCNTSDGWLKKKWKILNCQRVLVKGGSGMAQQEPFNEVVASLLCRKVGIPHVEYSLLFEGDKPYSVCPNMTTDRQDFVSAYYIFSAFPRADGVSAYDHFLACCEKLGIPDVPERLQQMMILDYLICNQDRHFGNFGAIRDAVTLEWVGFAPIFDSGTSLWFDQYASKIDALADAPAKPFAATQQAQLALARDGLPALNLAALDDCKDEVLAIFEQAHFGEPNRANILVDALAVRCKILQAKQ</sequence>
<dbReference type="Proteomes" id="UP000190286">
    <property type="component" value="Unassembled WGS sequence"/>
</dbReference>
<gene>
    <name evidence="1" type="ORF">SAMN02745178_01639</name>
</gene>
<evidence type="ECO:0000313" key="1">
    <source>
        <dbReference type="EMBL" id="SKA86847.1"/>
    </source>
</evidence>
<dbReference type="EMBL" id="FUYF01000008">
    <property type="protein sequence ID" value="SKA86847.1"/>
    <property type="molecule type" value="Genomic_DNA"/>
</dbReference>
<name>A0A1T4XBS8_9FIRM</name>
<dbReference type="AlphaFoldDB" id="A0A1T4XBS8"/>
<organism evidence="1 2">
    <name type="scientific">Gemmiger formicilis</name>
    <dbReference type="NCBI Taxonomy" id="745368"/>
    <lineage>
        <taxon>Bacteria</taxon>
        <taxon>Bacillati</taxon>
        <taxon>Bacillota</taxon>
        <taxon>Clostridia</taxon>
        <taxon>Eubacteriales</taxon>
        <taxon>Gemmiger</taxon>
    </lineage>
</organism>
<dbReference type="STRING" id="745368.SAMN02745178_01639"/>
<protein>
    <recommendedName>
        <fullName evidence="3">HipA-like C-terminal domain-containing protein</fullName>
    </recommendedName>
</protein>
<reference evidence="1 2" key="1">
    <citation type="submission" date="2017-02" db="EMBL/GenBank/DDBJ databases">
        <authorList>
            <person name="Peterson S.W."/>
        </authorList>
    </citation>
    <scope>NUCLEOTIDE SEQUENCE [LARGE SCALE GENOMIC DNA]</scope>
    <source>
        <strain evidence="1 2">ATCC 27749</strain>
    </source>
</reference>
<dbReference type="Gene3D" id="1.10.1070.20">
    <property type="match status" value="1"/>
</dbReference>
<keyword evidence="2" id="KW-1185">Reference proteome</keyword>
<evidence type="ECO:0000313" key="2">
    <source>
        <dbReference type="Proteomes" id="UP000190286"/>
    </source>
</evidence>
<dbReference type="OrthoDB" id="9812605at2"/>